<dbReference type="AlphaFoldDB" id="A0A1M7C1D8"/>
<dbReference type="STRING" id="1434701.SAMN05443634_11250"/>
<dbReference type="EMBL" id="FRBH01000012">
    <property type="protein sequence ID" value="SHL60997.1"/>
    <property type="molecule type" value="Genomic_DNA"/>
</dbReference>
<accession>A0A1M7C1D8</accession>
<organism evidence="1 2">
    <name type="scientific">Chishuiella changwenlii</name>
    <dbReference type="NCBI Taxonomy" id="1434701"/>
    <lineage>
        <taxon>Bacteria</taxon>
        <taxon>Pseudomonadati</taxon>
        <taxon>Bacteroidota</taxon>
        <taxon>Flavobacteriia</taxon>
        <taxon>Flavobacteriales</taxon>
        <taxon>Weeksellaceae</taxon>
        <taxon>Chishuiella</taxon>
    </lineage>
</organism>
<gene>
    <name evidence="1" type="ORF">SAMN05443634_11250</name>
</gene>
<dbReference type="Proteomes" id="UP000184120">
    <property type="component" value="Unassembled WGS sequence"/>
</dbReference>
<proteinExistence type="predicted"/>
<reference evidence="2" key="1">
    <citation type="submission" date="2016-11" db="EMBL/GenBank/DDBJ databases">
        <authorList>
            <person name="Varghese N."/>
            <person name="Submissions S."/>
        </authorList>
    </citation>
    <scope>NUCLEOTIDE SEQUENCE [LARGE SCALE GENOMIC DNA]</scope>
    <source>
        <strain evidence="2">DSM 27989</strain>
    </source>
</reference>
<evidence type="ECO:0000313" key="2">
    <source>
        <dbReference type="Proteomes" id="UP000184120"/>
    </source>
</evidence>
<name>A0A1M7C1D8_9FLAO</name>
<sequence length="111" mass="12654">MSEFLRKILILPLLLMFLINVSGIGVCIEHSQHSNSTSTKLHQDNKETCIDNEDVCQCLLHMHMNQVLMPKVIVIDTPISSIIDNEMPQPKAINYRCLLDFFSSRAPPYLV</sequence>
<protein>
    <submittedName>
        <fullName evidence="1">Uncharacterized protein</fullName>
    </submittedName>
</protein>
<evidence type="ECO:0000313" key="1">
    <source>
        <dbReference type="EMBL" id="SHL60997.1"/>
    </source>
</evidence>